<dbReference type="OrthoDB" id="6353903at2759"/>
<dbReference type="EMBL" id="MRZV01000077">
    <property type="protein sequence ID" value="PIK59651.1"/>
    <property type="molecule type" value="Genomic_DNA"/>
</dbReference>
<accession>A0A2G8LHD6</accession>
<protein>
    <submittedName>
        <fullName evidence="1">Uncharacterized protein</fullName>
    </submittedName>
</protein>
<reference evidence="1 2" key="1">
    <citation type="journal article" date="2017" name="PLoS Biol.">
        <title>The sea cucumber genome provides insights into morphological evolution and visceral regeneration.</title>
        <authorList>
            <person name="Zhang X."/>
            <person name="Sun L."/>
            <person name="Yuan J."/>
            <person name="Sun Y."/>
            <person name="Gao Y."/>
            <person name="Zhang L."/>
            <person name="Li S."/>
            <person name="Dai H."/>
            <person name="Hamel J.F."/>
            <person name="Liu C."/>
            <person name="Yu Y."/>
            <person name="Liu S."/>
            <person name="Lin W."/>
            <person name="Guo K."/>
            <person name="Jin S."/>
            <person name="Xu P."/>
            <person name="Storey K.B."/>
            <person name="Huan P."/>
            <person name="Zhang T."/>
            <person name="Zhou Y."/>
            <person name="Zhang J."/>
            <person name="Lin C."/>
            <person name="Li X."/>
            <person name="Xing L."/>
            <person name="Huo D."/>
            <person name="Sun M."/>
            <person name="Wang L."/>
            <person name="Mercier A."/>
            <person name="Li F."/>
            <person name="Yang H."/>
            <person name="Xiang J."/>
        </authorList>
    </citation>
    <scope>NUCLEOTIDE SEQUENCE [LARGE SCALE GENOMIC DNA]</scope>
    <source>
        <strain evidence="1">Shaxun</strain>
        <tissue evidence="1">Muscle</tissue>
    </source>
</reference>
<dbReference type="AlphaFoldDB" id="A0A2G8LHD6"/>
<organism evidence="1 2">
    <name type="scientific">Stichopus japonicus</name>
    <name type="common">Sea cucumber</name>
    <dbReference type="NCBI Taxonomy" id="307972"/>
    <lineage>
        <taxon>Eukaryota</taxon>
        <taxon>Metazoa</taxon>
        <taxon>Echinodermata</taxon>
        <taxon>Eleutherozoa</taxon>
        <taxon>Echinozoa</taxon>
        <taxon>Holothuroidea</taxon>
        <taxon>Aspidochirotacea</taxon>
        <taxon>Aspidochirotida</taxon>
        <taxon>Stichopodidae</taxon>
        <taxon>Apostichopus</taxon>
    </lineage>
</organism>
<evidence type="ECO:0000313" key="2">
    <source>
        <dbReference type="Proteomes" id="UP000230750"/>
    </source>
</evidence>
<keyword evidence="2" id="KW-1185">Reference proteome</keyword>
<comment type="caution">
    <text evidence="1">The sequence shown here is derived from an EMBL/GenBank/DDBJ whole genome shotgun (WGS) entry which is preliminary data.</text>
</comment>
<name>A0A2G8LHD6_STIJA</name>
<sequence length="201" mass="23563">MTHEREDFQKFKSVTDFFRYMMRCFHHHTRNKAEEYNVERYATMFEANHEELSKVAFEGLSKENQQIVWEKVSLIKRLGEGFYNHHIRVGILVEEEVFVLQMDQILPVRTSRPRLSTSFGLLVDLNSGAGSNIIEYLKSKKGGDKFAILCILEQVESLMASWRLLKSCVLRQYNQQDDTKLLQRSTIQLLQIASSHDFLLN</sequence>
<evidence type="ECO:0000313" key="1">
    <source>
        <dbReference type="EMBL" id="PIK59651.1"/>
    </source>
</evidence>
<gene>
    <name evidence="1" type="ORF">BSL78_03447</name>
</gene>
<dbReference type="Proteomes" id="UP000230750">
    <property type="component" value="Unassembled WGS sequence"/>
</dbReference>
<proteinExistence type="predicted"/>